<organism evidence="2 3">
    <name type="scientific">Dendroctonus ponderosae</name>
    <name type="common">Mountain pine beetle</name>
    <dbReference type="NCBI Taxonomy" id="77166"/>
    <lineage>
        <taxon>Eukaryota</taxon>
        <taxon>Metazoa</taxon>
        <taxon>Ecdysozoa</taxon>
        <taxon>Arthropoda</taxon>
        <taxon>Hexapoda</taxon>
        <taxon>Insecta</taxon>
        <taxon>Pterygota</taxon>
        <taxon>Neoptera</taxon>
        <taxon>Endopterygota</taxon>
        <taxon>Coleoptera</taxon>
        <taxon>Polyphaga</taxon>
        <taxon>Cucujiformia</taxon>
        <taxon>Curculionidae</taxon>
        <taxon>Scolytinae</taxon>
        <taxon>Dendroctonus</taxon>
    </lineage>
</organism>
<dbReference type="AlphaFoldDB" id="A0AAR5QJ99"/>
<dbReference type="GeneID" id="109546633"/>
<evidence type="ECO:0000256" key="1">
    <source>
        <dbReference type="SAM" id="MobiDB-lite"/>
    </source>
</evidence>
<feature type="compositionally biased region" description="Polar residues" evidence="1">
    <location>
        <begin position="1"/>
        <end position="12"/>
    </location>
</feature>
<dbReference type="EnsemblMetazoa" id="XM_019917658.1">
    <property type="protein sequence ID" value="XP_019773217.1"/>
    <property type="gene ID" value="LOC109546633"/>
</dbReference>
<name>A0AAR5QJ99_DENPD</name>
<keyword evidence="3" id="KW-1185">Reference proteome</keyword>
<evidence type="ECO:0000313" key="2">
    <source>
        <dbReference type="EnsemblMetazoa" id="XP_019773217.1"/>
    </source>
</evidence>
<protein>
    <submittedName>
        <fullName evidence="2">Uncharacterized protein</fullName>
    </submittedName>
</protein>
<accession>A0AAR5QJ99</accession>
<proteinExistence type="predicted"/>
<dbReference type="Proteomes" id="UP000019118">
    <property type="component" value="Unassembled WGS sequence"/>
</dbReference>
<feature type="region of interest" description="Disordered" evidence="1">
    <location>
        <begin position="1"/>
        <end position="35"/>
    </location>
</feature>
<reference evidence="3" key="1">
    <citation type="journal article" date="2013" name="Genome Biol.">
        <title>Draft genome of the mountain pine beetle, Dendroctonus ponderosae Hopkins, a major forest pest.</title>
        <authorList>
            <person name="Keeling C.I."/>
            <person name="Yuen M.M."/>
            <person name="Liao N.Y."/>
            <person name="Docking T.R."/>
            <person name="Chan S.K."/>
            <person name="Taylor G.A."/>
            <person name="Palmquist D.L."/>
            <person name="Jackman S.D."/>
            <person name="Nguyen A."/>
            <person name="Li M."/>
            <person name="Henderson H."/>
            <person name="Janes J.K."/>
            <person name="Zhao Y."/>
            <person name="Pandoh P."/>
            <person name="Moore R."/>
            <person name="Sperling F.A."/>
            <person name="Huber D.P."/>
            <person name="Birol I."/>
            <person name="Jones S.J."/>
            <person name="Bohlmann J."/>
        </authorList>
    </citation>
    <scope>NUCLEOTIDE SEQUENCE</scope>
</reference>
<reference evidence="2" key="2">
    <citation type="submission" date="2024-08" db="UniProtKB">
        <authorList>
            <consortium name="EnsemblMetazoa"/>
        </authorList>
    </citation>
    <scope>IDENTIFICATION</scope>
</reference>
<dbReference type="KEGG" id="dpa:109546633"/>
<sequence>MSKTFDASSNGSVDDLKPAASPLLEPSKQMSKPGPKIIRTINGSELNSNNIILVRSTKTLDGGHILLRTDNFVKNNVLLDDGRESKMGQIILQPNSEFKKGVYLQGVKRLGGNAPIFLLSSGDSGGHLIIQTSSEQAAAAPQRVLNADSLLKEPNSTLEVASDNEAGCSSSSRTAPIGSGIG</sequence>
<feature type="region of interest" description="Disordered" evidence="1">
    <location>
        <begin position="161"/>
        <end position="182"/>
    </location>
</feature>
<evidence type="ECO:0000313" key="3">
    <source>
        <dbReference type="Proteomes" id="UP000019118"/>
    </source>
</evidence>